<keyword evidence="7" id="KW-0411">Iron-sulfur</keyword>
<name>A0A076L9U1_9EURY</name>
<dbReference type="RefSeq" id="WP_081874443.1">
    <property type="nucleotide sequence ID" value="NZ_CP009149.1"/>
</dbReference>
<dbReference type="GO" id="GO:0051539">
    <property type="term" value="F:4 iron, 4 sulfur cluster binding"/>
    <property type="evidence" value="ECO:0007669"/>
    <property type="project" value="UniProtKB-KW"/>
</dbReference>
<protein>
    <submittedName>
        <fullName evidence="9">4Fe-4S ferredoxin iron-sulfur binding domain protein</fullName>
    </submittedName>
</protein>
<feature type="domain" description="4Fe-4S ferredoxin-type" evidence="8">
    <location>
        <begin position="191"/>
        <end position="219"/>
    </location>
</feature>
<organism evidence="9 10">
    <name type="scientific">Methanocaldococcus bathoardescens</name>
    <dbReference type="NCBI Taxonomy" id="1301915"/>
    <lineage>
        <taxon>Archaea</taxon>
        <taxon>Methanobacteriati</taxon>
        <taxon>Methanobacteriota</taxon>
        <taxon>Methanomada group</taxon>
        <taxon>Methanococci</taxon>
        <taxon>Methanococcales</taxon>
        <taxon>Methanocaldococcaceae</taxon>
        <taxon>Methanocaldococcus</taxon>
    </lineage>
</organism>
<dbReference type="PROSITE" id="PS51379">
    <property type="entry name" value="4FE4S_FER_2"/>
    <property type="match status" value="6"/>
</dbReference>
<dbReference type="GO" id="GO:0016491">
    <property type="term" value="F:oxidoreductase activity"/>
    <property type="evidence" value="ECO:0007669"/>
    <property type="project" value="UniProtKB-ARBA"/>
</dbReference>
<dbReference type="PROSITE" id="PS00198">
    <property type="entry name" value="4FE4S_FER_1"/>
    <property type="match status" value="3"/>
</dbReference>
<dbReference type="GeneID" id="24890816"/>
<dbReference type="InterPro" id="IPR017900">
    <property type="entry name" value="4Fe4S_Fe_S_CS"/>
</dbReference>
<dbReference type="AlphaFoldDB" id="A0A076L9U1"/>
<dbReference type="InterPro" id="IPR000813">
    <property type="entry name" value="7Fe_ferredoxin"/>
</dbReference>
<keyword evidence="6" id="KW-0408">Iron</keyword>
<dbReference type="PANTHER" id="PTHR43687">
    <property type="entry name" value="ADENYLYLSULFATE REDUCTASE, BETA SUBUNIT"/>
    <property type="match status" value="1"/>
</dbReference>
<dbReference type="Pfam" id="PF14697">
    <property type="entry name" value="Fer4_21"/>
    <property type="match status" value="2"/>
</dbReference>
<dbReference type="InterPro" id="IPR017896">
    <property type="entry name" value="4Fe4S_Fe-S-bd"/>
</dbReference>
<evidence type="ECO:0000313" key="10">
    <source>
        <dbReference type="Proteomes" id="UP000028781"/>
    </source>
</evidence>
<reference evidence="9 10" key="1">
    <citation type="journal article" date="2015" name="Int. J. Syst. Evol. Microbiol.">
        <title>M ethanocaldococcus bathoardescens sp. nov., a hyperthermophilic methanogen isolated from a volcanically active deep-sea hydrothermal vent.</title>
        <authorList>
            <person name="Stewart L.C."/>
            <person name="Jung J.H."/>
            <person name="Kim Y.T."/>
            <person name="Kwon S.W."/>
            <person name="Park C.S."/>
            <person name="Holden J.F."/>
        </authorList>
    </citation>
    <scope>NUCLEOTIDE SEQUENCE [LARGE SCALE GENOMIC DNA]</scope>
    <source>
        <strain evidence="9 10">JH146</strain>
    </source>
</reference>
<proteinExistence type="predicted"/>
<keyword evidence="3" id="KW-0004">4Fe-4S</keyword>
<dbReference type="OrthoDB" id="23833at2157"/>
<evidence type="ECO:0000256" key="1">
    <source>
        <dbReference type="ARBA" id="ARBA00001966"/>
    </source>
</evidence>
<evidence type="ECO:0000313" key="9">
    <source>
        <dbReference type="EMBL" id="AIJ05075.1"/>
    </source>
</evidence>
<keyword evidence="4" id="KW-0479">Metal-binding</keyword>
<keyword evidence="5" id="KW-0249">Electron transport</keyword>
<evidence type="ECO:0000259" key="8">
    <source>
        <dbReference type="PROSITE" id="PS51379"/>
    </source>
</evidence>
<dbReference type="CDD" id="cd10549">
    <property type="entry name" value="MtMvhB_like"/>
    <property type="match status" value="2"/>
</dbReference>
<dbReference type="PIRSF" id="PIRSF005658">
    <property type="entry name" value="FwdF"/>
    <property type="match status" value="1"/>
</dbReference>
<evidence type="ECO:0000256" key="7">
    <source>
        <dbReference type="ARBA" id="ARBA00023014"/>
    </source>
</evidence>
<keyword evidence="2" id="KW-0813">Transport</keyword>
<evidence type="ECO:0000256" key="3">
    <source>
        <dbReference type="ARBA" id="ARBA00022485"/>
    </source>
</evidence>
<dbReference type="PRINTS" id="PR00354">
    <property type="entry name" value="7FE8SFRDOXIN"/>
</dbReference>
<dbReference type="HOGENOM" id="CLU_097041_0_0_2"/>
<dbReference type="GO" id="GO:0046872">
    <property type="term" value="F:metal ion binding"/>
    <property type="evidence" value="ECO:0007669"/>
    <property type="project" value="UniProtKB-KW"/>
</dbReference>
<feature type="domain" description="4Fe-4S ferredoxin-type" evidence="8">
    <location>
        <begin position="69"/>
        <end position="98"/>
    </location>
</feature>
<evidence type="ECO:0000256" key="4">
    <source>
        <dbReference type="ARBA" id="ARBA00022723"/>
    </source>
</evidence>
<evidence type="ECO:0000256" key="6">
    <source>
        <dbReference type="ARBA" id="ARBA00023004"/>
    </source>
</evidence>
<dbReference type="Proteomes" id="UP000028781">
    <property type="component" value="Chromosome"/>
</dbReference>
<dbReference type="PANTHER" id="PTHR43687:SF1">
    <property type="entry name" value="FERREDOXIN III"/>
    <property type="match status" value="1"/>
</dbReference>
<feature type="domain" description="4Fe-4S ferredoxin-type" evidence="8">
    <location>
        <begin position="124"/>
        <end position="153"/>
    </location>
</feature>
<evidence type="ECO:0000256" key="2">
    <source>
        <dbReference type="ARBA" id="ARBA00022448"/>
    </source>
</evidence>
<dbReference type="GO" id="GO:0009055">
    <property type="term" value="F:electron transfer activity"/>
    <property type="evidence" value="ECO:0007669"/>
    <property type="project" value="InterPro"/>
</dbReference>
<comment type="cofactor">
    <cofactor evidence="1">
        <name>[4Fe-4S] cluster</name>
        <dbReference type="ChEBI" id="CHEBI:49883"/>
    </cofactor>
</comment>
<feature type="domain" description="4Fe-4S ferredoxin-type" evidence="8">
    <location>
        <begin position="38"/>
        <end position="67"/>
    </location>
</feature>
<evidence type="ECO:0000256" key="5">
    <source>
        <dbReference type="ARBA" id="ARBA00022982"/>
    </source>
</evidence>
<accession>A0A076L9U1</accession>
<dbReference type="Gene3D" id="3.30.70.3270">
    <property type="match status" value="1"/>
</dbReference>
<sequence>MIALIEIKKSLDEILSKIDGDKKYISEIAKKITPINYKLLYVNETKCVRCNLCYKECPVDAIEKAKIKKPVKIIHDKCVKCEICAQTCPVGAIYVIEGKAEIKSNEVHYTIKEKSIPHRKIRLKNYELDKDKCVKCGICARYCPTGAIKVVIRKSIDVNLDLCMGCGACAEVCPKKCIKVESEIGDVIKTRDIEVNRDLCVGCMVCVEECPINVIEQDGDKVKINKDECILCGRCVEVCPVNAIKMWEKK</sequence>
<dbReference type="InterPro" id="IPR043256">
    <property type="entry name" value="MvhB-like"/>
</dbReference>
<dbReference type="InterPro" id="IPR050572">
    <property type="entry name" value="Fe-S_Ferredoxin"/>
</dbReference>
<feature type="domain" description="4Fe-4S ferredoxin-type" evidence="8">
    <location>
        <begin position="154"/>
        <end position="183"/>
    </location>
</feature>
<gene>
    <name evidence="9" type="ORF">JH146_0224</name>
</gene>
<dbReference type="KEGG" id="mjh:JH146_0224"/>
<dbReference type="EMBL" id="CP009149">
    <property type="protein sequence ID" value="AIJ05075.1"/>
    <property type="molecule type" value="Genomic_DNA"/>
</dbReference>
<feature type="domain" description="4Fe-4S ferredoxin-type" evidence="8">
    <location>
        <begin position="220"/>
        <end position="249"/>
    </location>
</feature>
<dbReference type="SUPFAM" id="SSF54862">
    <property type="entry name" value="4Fe-4S ferredoxins"/>
    <property type="match status" value="1"/>
</dbReference>
<dbReference type="STRING" id="1301915.JH146_0224"/>
<keyword evidence="10" id="KW-1185">Reference proteome</keyword>
<dbReference type="Gene3D" id="3.30.70.20">
    <property type="match status" value="3"/>
</dbReference>
<dbReference type="Pfam" id="PF12838">
    <property type="entry name" value="Fer4_7"/>
    <property type="match status" value="1"/>
</dbReference>